<protein>
    <submittedName>
        <fullName evidence="1">N-(5'-phosphoribosyl)anthranilate isomerase</fullName>
    </submittedName>
</protein>
<gene>
    <name evidence="1" type="ORF">OEZ60_16980</name>
</gene>
<proteinExistence type="predicted"/>
<dbReference type="Proteomes" id="UP001209535">
    <property type="component" value="Unassembled WGS sequence"/>
</dbReference>
<evidence type="ECO:0000313" key="2">
    <source>
        <dbReference type="Proteomes" id="UP001209535"/>
    </source>
</evidence>
<dbReference type="EMBL" id="JAOVQO010000017">
    <property type="protein sequence ID" value="MCU9849696.1"/>
    <property type="molecule type" value="Genomic_DNA"/>
</dbReference>
<name>A0ABT2X6V9_9RHOB</name>
<accession>A0ABT2X6V9</accession>
<keyword evidence="1" id="KW-0413">Isomerase</keyword>
<dbReference type="RefSeq" id="WP_263338766.1">
    <property type="nucleotide sequence ID" value="NZ_JAOVQO010000017.1"/>
</dbReference>
<sequence length="76" mass="8713">MSTPAPHMHPDYWLRTIFASQAAIRGGVIRRSVRDVEMIVGRAAFERELKRRGYHAVENAGQFVIFCNNEPVRILC</sequence>
<evidence type="ECO:0000313" key="1">
    <source>
        <dbReference type="EMBL" id="MCU9849696.1"/>
    </source>
</evidence>
<organism evidence="1 2">
    <name type="scientific">Albidovulum salinarum</name>
    <dbReference type="NCBI Taxonomy" id="2984153"/>
    <lineage>
        <taxon>Bacteria</taxon>
        <taxon>Pseudomonadati</taxon>
        <taxon>Pseudomonadota</taxon>
        <taxon>Alphaproteobacteria</taxon>
        <taxon>Rhodobacterales</taxon>
        <taxon>Paracoccaceae</taxon>
        <taxon>Albidovulum</taxon>
    </lineage>
</organism>
<comment type="caution">
    <text evidence="1">The sequence shown here is derived from an EMBL/GenBank/DDBJ whole genome shotgun (WGS) entry which is preliminary data.</text>
</comment>
<keyword evidence="2" id="KW-1185">Reference proteome</keyword>
<reference evidence="1 2" key="1">
    <citation type="submission" date="2022-10" db="EMBL/GenBank/DDBJ databases">
        <title>Defluviimonas sp. nov., isolated from ocean surface sediments.</title>
        <authorList>
            <person name="He W."/>
            <person name="Wang L."/>
            <person name="Zhang D.-F."/>
        </authorList>
    </citation>
    <scope>NUCLEOTIDE SEQUENCE [LARGE SCALE GENOMIC DNA]</scope>
    <source>
        <strain evidence="1 2">WL0024</strain>
    </source>
</reference>
<dbReference type="GO" id="GO:0016853">
    <property type="term" value="F:isomerase activity"/>
    <property type="evidence" value="ECO:0007669"/>
    <property type="project" value="UniProtKB-KW"/>
</dbReference>